<sequence length="89" mass="10367">MALVDKAATVHSSCRPCFHLVTMIQEKEETSPGFKRFPCRCTRGLEIVYNFHVEERGRFEMESIFLRSGKYLTLNALYKIIAKILYIYG</sequence>
<name>A0ACC0RKR2_POPTR</name>
<dbReference type="EMBL" id="CM009308">
    <property type="protein sequence ID" value="KAI9377659.1"/>
    <property type="molecule type" value="Genomic_DNA"/>
</dbReference>
<gene>
    <name evidence="1" type="ORF">POPTR_019G091200v4</name>
</gene>
<comment type="caution">
    <text evidence="1">The sequence shown here is derived from an EMBL/GenBank/DDBJ whole genome shotgun (WGS) entry which is preliminary data.</text>
</comment>
<organism evidence="1 2">
    <name type="scientific">Populus trichocarpa</name>
    <name type="common">Western balsam poplar</name>
    <name type="synonym">Populus balsamifera subsp. trichocarpa</name>
    <dbReference type="NCBI Taxonomy" id="3694"/>
    <lineage>
        <taxon>Eukaryota</taxon>
        <taxon>Viridiplantae</taxon>
        <taxon>Streptophyta</taxon>
        <taxon>Embryophyta</taxon>
        <taxon>Tracheophyta</taxon>
        <taxon>Spermatophyta</taxon>
        <taxon>Magnoliopsida</taxon>
        <taxon>eudicotyledons</taxon>
        <taxon>Gunneridae</taxon>
        <taxon>Pentapetalae</taxon>
        <taxon>rosids</taxon>
        <taxon>fabids</taxon>
        <taxon>Malpighiales</taxon>
        <taxon>Salicaceae</taxon>
        <taxon>Saliceae</taxon>
        <taxon>Populus</taxon>
    </lineage>
</organism>
<dbReference type="Proteomes" id="UP000006729">
    <property type="component" value="Chromosome 19"/>
</dbReference>
<keyword evidence="2" id="KW-1185">Reference proteome</keyword>
<accession>A0ACC0RKR2</accession>
<evidence type="ECO:0000313" key="2">
    <source>
        <dbReference type="Proteomes" id="UP000006729"/>
    </source>
</evidence>
<proteinExistence type="predicted"/>
<protein>
    <submittedName>
        <fullName evidence="1">Uncharacterized protein</fullName>
    </submittedName>
</protein>
<reference evidence="1 2" key="1">
    <citation type="journal article" date="2006" name="Science">
        <title>The genome of black cottonwood, Populus trichocarpa (Torr. &amp; Gray).</title>
        <authorList>
            <person name="Tuskan G.A."/>
            <person name="Difazio S."/>
            <person name="Jansson S."/>
            <person name="Bohlmann J."/>
            <person name="Grigoriev I."/>
            <person name="Hellsten U."/>
            <person name="Putnam N."/>
            <person name="Ralph S."/>
            <person name="Rombauts S."/>
            <person name="Salamov A."/>
            <person name="Schein J."/>
            <person name="Sterck L."/>
            <person name="Aerts A."/>
            <person name="Bhalerao R.R."/>
            <person name="Bhalerao R.P."/>
            <person name="Blaudez D."/>
            <person name="Boerjan W."/>
            <person name="Brun A."/>
            <person name="Brunner A."/>
            <person name="Busov V."/>
            <person name="Campbell M."/>
            <person name="Carlson J."/>
            <person name="Chalot M."/>
            <person name="Chapman J."/>
            <person name="Chen G.L."/>
            <person name="Cooper D."/>
            <person name="Coutinho P.M."/>
            <person name="Couturier J."/>
            <person name="Covert S."/>
            <person name="Cronk Q."/>
            <person name="Cunningham R."/>
            <person name="Davis J."/>
            <person name="Degroeve S."/>
            <person name="Dejardin A."/>
            <person name="Depamphilis C."/>
            <person name="Detter J."/>
            <person name="Dirks B."/>
            <person name="Dubchak I."/>
            <person name="Duplessis S."/>
            <person name="Ehlting J."/>
            <person name="Ellis B."/>
            <person name="Gendler K."/>
            <person name="Goodstein D."/>
            <person name="Gribskov M."/>
            <person name="Grimwood J."/>
            <person name="Groover A."/>
            <person name="Gunter L."/>
            <person name="Hamberger B."/>
            <person name="Heinze B."/>
            <person name="Helariutta Y."/>
            <person name="Henrissat B."/>
            <person name="Holligan D."/>
            <person name="Holt R."/>
            <person name="Huang W."/>
            <person name="Islam-Faridi N."/>
            <person name="Jones S."/>
            <person name="Jones-Rhoades M."/>
            <person name="Jorgensen R."/>
            <person name="Joshi C."/>
            <person name="Kangasjarvi J."/>
            <person name="Karlsson J."/>
            <person name="Kelleher C."/>
            <person name="Kirkpatrick R."/>
            <person name="Kirst M."/>
            <person name="Kohler A."/>
            <person name="Kalluri U."/>
            <person name="Larimer F."/>
            <person name="Leebens-Mack J."/>
            <person name="Leple J.C."/>
            <person name="Locascio P."/>
            <person name="Lou Y."/>
            <person name="Lucas S."/>
            <person name="Martin F."/>
            <person name="Montanini B."/>
            <person name="Napoli C."/>
            <person name="Nelson D.R."/>
            <person name="Nelson C."/>
            <person name="Nieminen K."/>
            <person name="Nilsson O."/>
            <person name="Pereda V."/>
            <person name="Peter G."/>
            <person name="Philippe R."/>
            <person name="Pilate G."/>
            <person name="Poliakov A."/>
            <person name="Razumovskaya J."/>
            <person name="Richardson P."/>
            <person name="Rinaldi C."/>
            <person name="Ritland K."/>
            <person name="Rouze P."/>
            <person name="Ryaboy D."/>
            <person name="Schmutz J."/>
            <person name="Schrader J."/>
            <person name="Segerman B."/>
            <person name="Shin H."/>
            <person name="Siddiqui A."/>
            <person name="Sterky F."/>
            <person name="Terry A."/>
            <person name="Tsai C.J."/>
            <person name="Uberbacher E."/>
            <person name="Unneberg P."/>
            <person name="Vahala J."/>
            <person name="Wall K."/>
            <person name="Wessler S."/>
            <person name="Yang G."/>
            <person name="Yin T."/>
            <person name="Douglas C."/>
            <person name="Marra M."/>
            <person name="Sandberg G."/>
            <person name="Van de Peer Y."/>
            <person name="Rokhsar D."/>
        </authorList>
    </citation>
    <scope>NUCLEOTIDE SEQUENCE [LARGE SCALE GENOMIC DNA]</scope>
    <source>
        <strain evidence="2">cv. Nisqually</strain>
    </source>
</reference>
<evidence type="ECO:0000313" key="1">
    <source>
        <dbReference type="EMBL" id="KAI9377659.1"/>
    </source>
</evidence>